<evidence type="ECO:0000313" key="1">
    <source>
        <dbReference type="EMBL" id="MFC6081890.1"/>
    </source>
</evidence>
<dbReference type="Proteomes" id="UP001596137">
    <property type="component" value="Unassembled WGS sequence"/>
</dbReference>
<accession>A0ABW1NG08</accession>
<organism evidence="1 2">
    <name type="scientific">Sphaerisporangium aureirubrum</name>
    <dbReference type="NCBI Taxonomy" id="1544736"/>
    <lineage>
        <taxon>Bacteria</taxon>
        <taxon>Bacillati</taxon>
        <taxon>Actinomycetota</taxon>
        <taxon>Actinomycetes</taxon>
        <taxon>Streptosporangiales</taxon>
        <taxon>Streptosporangiaceae</taxon>
        <taxon>Sphaerisporangium</taxon>
    </lineage>
</organism>
<evidence type="ECO:0000313" key="2">
    <source>
        <dbReference type="Proteomes" id="UP001596137"/>
    </source>
</evidence>
<sequence length="149" mass="15768">MPISGITALKYWAYAGTNSLEDVSVPGLSIEVDPNVGSTDYSNLIYLPDTSTGPSAPATRVPNTWQQYDASAAGSQWYATGATGVLIGCTQTSPCSFDDLKARLPNAVITLSLGFTEDTPFIGALDGLQVNNTVYDFEPLGTRKLVLTP</sequence>
<name>A0ABW1NG08_9ACTN</name>
<dbReference type="RefSeq" id="WP_380750762.1">
    <property type="nucleotide sequence ID" value="NZ_JBHSRF010000012.1"/>
</dbReference>
<protein>
    <submittedName>
        <fullName evidence="1">Uncharacterized protein</fullName>
    </submittedName>
</protein>
<keyword evidence="2" id="KW-1185">Reference proteome</keyword>
<proteinExistence type="predicted"/>
<dbReference type="EMBL" id="JBHSRF010000012">
    <property type="protein sequence ID" value="MFC6081890.1"/>
    <property type="molecule type" value="Genomic_DNA"/>
</dbReference>
<reference evidence="2" key="1">
    <citation type="journal article" date="2019" name="Int. J. Syst. Evol. Microbiol.">
        <title>The Global Catalogue of Microorganisms (GCM) 10K type strain sequencing project: providing services to taxonomists for standard genome sequencing and annotation.</title>
        <authorList>
            <consortium name="The Broad Institute Genomics Platform"/>
            <consortium name="The Broad Institute Genome Sequencing Center for Infectious Disease"/>
            <person name="Wu L."/>
            <person name="Ma J."/>
        </authorList>
    </citation>
    <scope>NUCLEOTIDE SEQUENCE [LARGE SCALE GENOMIC DNA]</scope>
    <source>
        <strain evidence="2">JCM 30346</strain>
    </source>
</reference>
<comment type="caution">
    <text evidence="1">The sequence shown here is derived from an EMBL/GenBank/DDBJ whole genome shotgun (WGS) entry which is preliminary data.</text>
</comment>
<gene>
    <name evidence="1" type="ORF">ACFP1K_12040</name>
</gene>